<dbReference type="SUPFAM" id="SSF56935">
    <property type="entry name" value="Porins"/>
    <property type="match status" value="1"/>
</dbReference>
<accession>A0A0F9N9S4</accession>
<comment type="caution">
    <text evidence="1">The sequence shown here is derived from an EMBL/GenBank/DDBJ whole genome shotgun (WGS) entry which is preliminary data.</text>
</comment>
<dbReference type="AlphaFoldDB" id="A0A0F9N9S4"/>
<dbReference type="EMBL" id="LAZR01003789">
    <property type="protein sequence ID" value="KKN14729.1"/>
    <property type="molecule type" value="Genomic_DNA"/>
</dbReference>
<reference evidence="1" key="1">
    <citation type="journal article" date="2015" name="Nature">
        <title>Complex archaea that bridge the gap between prokaryotes and eukaryotes.</title>
        <authorList>
            <person name="Spang A."/>
            <person name="Saw J.H."/>
            <person name="Jorgensen S.L."/>
            <person name="Zaremba-Niedzwiedzka K."/>
            <person name="Martijn J."/>
            <person name="Lind A.E."/>
            <person name="van Eijk R."/>
            <person name="Schleper C."/>
            <person name="Guy L."/>
            <person name="Ettema T.J."/>
        </authorList>
    </citation>
    <scope>NUCLEOTIDE SEQUENCE</scope>
</reference>
<sequence>YIGSPIPNLTYGLSFSASYVGFDFSFLFQGVEGVERYNQGKQIVDYDTRPFNYTTAILDSWNGEGSSNTIPRVAFVDNGSSRVSSVFVEDASYLRLKNIELGYTLPDIAGLQQLRLYLSGQNLLTFTDYSGLDPESTDLMDLGTYPSSTSILVGINAKF</sequence>
<gene>
    <name evidence="1" type="ORF">LCGC14_0993280</name>
</gene>
<protein>
    <recommendedName>
        <fullName evidence="2">TonB-dependent receptor-like beta-barrel domain-containing protein</fullName>
    </recommendedName>
</protein>
<evidence type="ECO:0008006" key="2">
    <source>
        <dbReference type="Google" id="ProtNLM"/>
    </source>
</evidence>
<feature type="non-terminal residue" evidence="1">
    <location>
        <position position="1"/>
    </location>
</feature>
<evidence type="ECO:0000313" key="1">
    <source>
        <dbReference type="EMBL" id="KKN14729.1"/>
    </source>
</evidence>
<organism evidence="1">
    <name type="scientific">marine sediment metagenome</name>
    <dbReference type="NCBI Taxonomy" id="412755"/>
    <lineage>
        <taxon>unclassified sequences</taxon>
        <taxon>metagenomes</taxon>
        <taxon>ecological metagenomes</taxon>
    </lineage>
</organism>
<name>A0A0F9N9S4_9ZZZZ</name>
<proteinExistence type="predicted"/>